<feature type="region of interest" description="Disordered" evidence="1">
    <location>
        <begin position="100"/>
        <end position="136"/>
    </location>
</feature>
<dbReference type="RefSeq" id="XP_067925978.1">
    <property type="nucleotide sequence ID" value="XM_068062050.1"/>
</dbReference>
<evidence type="ECO:0000313" key="3">
    <source>
        <dbReference type="Proteomes" id="UP000221165"/>
    </source>
</evidence>
<feature type="compositionally biased region" description="Basic and acidic residues" evidence="1">
    <location>
        <begin position="54"/>
        <end position="72"/>
    </location>
</feature>
<dbReference type="OrthoDB" id="331518at2759"/>
<feature type="compositionally biased region" description="Acidic residues" evidence="1">
    <location>
        <begin position="101"/>
        <end position="115"/>
    </location>
</feature>
<dbReference type="Proteomes" id="UP000221165">
    <property type="component" value="Unassembled WGS sequence"/>
</dbReference>
<protein>
    <submittedName>
        <fullName evidence="2">Uncharacterized protein</fullName>
    </submittedName>
</protein>
<feature type="region of interest" description="Disordered" evidence="1">
    <location>
        <begin position="151"/>
        <end position="231"/>
    </location>
</feature>
<proteinExistence type="predicted"/>
<dbReference type="GeneID" id="94425261"/>
<accession>A0A2C6LAZ6</accession>
<evidence type="ECO:0000313" key="2">
    <source>
        <dbReference type="EMBL" id="PHJ24305.1"/>
    </source>
</evidence>
<evidence type="ECO:0000256" key="1">
    <source>
        <dbReference type="SAM" id="MobiDB-lite"/>
    </source>
</evidence>
<feature type="compositionally biased region" description="Basic and acidic residues" evidence="1">
    <location>
        <begin position="173"/>
        <end position="183"/>
    </location>
</feature>
<feature type="region of interest" description="Disordered" evidence="1">
    <location>
        <begin position="1"/>
        <end position="72"/>
    </location>
</feature>
<name>A0A2C6LAZ6_9APIC</name>
<dbReference type="AlphaFoldDB" id="A0A2C6LAZ6"/>
<organism evidence="2 3">
    <name type="scientific">Cystoisospora suis</name>
    <dbReference type="NCBI Taxonomy" id="483139"/>
    <lineage>
        <taxon>Eukaryota</taxon>
        <taxon>Sar</taxon>
        <taxon>Alveolata</taxon>
        <taxon>Apicomplexa</taxon>
        <taxon>Conoidasida</taxon>
        <taxon>Coccidia</taxon>
        <taxon>Eucoccidiorida</taxon>
        <taxon>Eimeriorina</taxon>
        <taxon>Sarcocystidae</taxon>
        <taxon>Cystoisospora</taxon>
    </lineage>
</organism>
<gene>
    <name evidence="2" type="ORF">CSUI_001847</name>
</gene>
<feature type="compositionally biased region" description="Basic and acidic residues" evidence="1">
    <location>
        <begin position="19"/>
        <end position="44"/>
    </location>
</feature>
<sequence>MKEQRNKPKQATQKKIRQIRKEKDIVMTKEYSDDKEETSRERMKDKKRKKKTDKKQQREKKEKLKVDSEVLTGEHERRSNFLELFFDGDFGAELAFSSASFDEDSSGSFGEEEEASPSSCSLEKEKTGGEDAGGGIAIFLSTKGEGVLEGKKRGSFSLLRETKTGGGGEEEGAGEKEKEEEAGGKLGCAAFSDGREMRRESRGDKTEERSLENPRRYLRKEEGLPSSSSSS</sequence>
<comment type="caution">
    <text evidence="2">The sequence shown here is derived from an EMBL/GenBank/DDBJ whole genome shotgun (WGS) entry which is preliminary data.</text>
</comment>
<reference evidence="2 3" key="1">
    <citation type="journal article" date="2017" name="Int. J. Parasitol.">
        <title>The genome of the protozoan parasite Cystoisospora suis and a reverse vaccinology approach to identify vaccine candidates.</title>
        <authorList>
            <person name="Palmieri N."/>
            <person name="Shrestha A."/>
            <person name="Ruttkowski B."/>
            <person name="Beck T."/>
            <person name="Vogl C."/>
            <person name="Tomley F."/>
            <person name="Blake D.P."/>
            <person name="Joachim A."/>
        </authorList>
    </citation>
    <scope>NUCLEOTIDE SEQUENCE [LARGE SCALE GENOMIC DNA]</scope>
    <source>
        <strain evidence="2 3">Wien I</strain>
    </source>
</reference>
<keyword evidence="3" id="KW-1185">Reference proteome</keyword>
<feature type="compositionally biased region" description="Basic and acidic residues" evidence="1">
    <location>
        <begin position="193"/>
        <end position="223"/>
    </location>
</feature>
<dbReference type="VEuPathDB" id="ToxoDB:CSUI_001847"/>
<dbReference type="EMBL" id="MIGC01000746">
    <property type="protein sequence ID" value="PHJ24305.1"/>
    <property type="molecule type" value="Genomic_DNA"/>
</dbReference>